<dbReference type="EMBL" id="WIXE01001144">
    <property type="protein sequence ID" value="KAK5985949.1"/>
    <property type="molecule type" value="Genomic_DNA"/>
</dbReference>
<keyword evidence="1" id="KW-0325">Glycoprotein</keyword>
<organism evidence="4 5">
    <name type="scientific">Trichostrongylus colubriformis</name>
    <name type="common">Black scour worm</name>
    <dbReference type="NCBI Taxonomy" id="6319"/>
    <lineage>
        <taxon>Eukaryota</taxon>
        <taxon>Metazoa</taxon>
        <taxon>Ecdysozoa</taxon>
        <taxon>Nematoda</taxon>
        <taxon>Chromadorea</taxon>
        <taxon>Rhabditida</taxon>
        <taxon>Rhabditina</taxon>
        <taxon>Rhabditomorpha</taxon>
        <taxon>Strongyloidea</taxon>
        <taxon>Trichostrongylidae</taxon>
        <taxon>Trichostrongylus</taxon>
    </lineage>
</organism>
<evidence type="ECO:0000313" key="4">
    <source>
        <dbReference type="EMBL" id="KAK5985949.1"/>
    </source>
</evidence>
<comment type="caution">
    <text evidence="4">The sequence shown here is derived from an EMBL/GenBank/DDBJ whole genome shotgun (WGS) entry which is preliminary data.</text>
</comment>
<dbReference type="Proteomes" id="UP001331761">
    <property type="component" value="Unassembled WGS sequence"/>
</dbReference>
<dbReference type="InterPro" id="IPR041792">
    <property type="entry name" value="MPP_PAP"/>
</dbReference>
<sequence>SGYKIGSRTFQFKTLPEDPQSYRVCIFGDLGYEHGNSTDSIIPNGLAGKFDFIVHVGNDYMHSLQHKVSFIYVPYMVVAGNHENDGENFTNFQERFLMTPNGFHDNQFYSFDLGPIQWIGLSTEYYGYYDTVGKEPLPNQYKWLQQDLELANSNRHRTPWIVTYLHRPFYCSAAHNDDCTGLDSMMVRVGYEDMPGLERPFLQYGVDLGFWGHAHYYERFYPVADMHYWNAGCHSTDVKIDKSPEPFSAKRLNEYGYTIMTVANIAHIHLEQISIDREQAVVDDFWLSKDIGF</sequence>
<reference evidence="4 5" key="1">
    <citation type="submission" date="2019-10" db="EMBL/GenBank/DDBJ databases">
        <title>Assembly and Annotation for the nematode Trichostrongylus colubriformis.</title>
        <authorList>
            <person name="Martin J."/>
        </authorList>
    </citation>
    <scope>NUCLEOTIDE SEQUENCE [LARGE SCALE GENOMIC DNA]</scope>
    <source>
        <strain evidence="4">G859</strain>
        <tissue evidence="4">Whole worm</tissue>
    </source>
</reference>
<feature type="domain" description="Purple acid phosphatase C-terminal" evidence="3">
    <location>
        <begin position="231"/>
        <end position="283"/>
    </location>
</feature>
<name>A0AAN8IT91_TRICO</name>
<protein>
    <submittedName>
        <fullName evidence="4">Purple acid phosphatase</fullName>
    </submittedName>
</protein>
<evidence type="ECO:0000313" key="5">
    <source>
        <dbReference type="Proteomes" id="UP001331761"/>
    </source>
</evidence>
<accession>A0AAN8IT91</accession>
<feature type="domain" description="Calcineurin-like phosphoesterase" evidence="2">
    <location>
        <begin position="23"/>
        <end position="217"/>
    </location>
</feature>
<dbReference type="AlphaFoldDB" id="A0AAN8IT91"/>
<dbReference type="InterPro" id="IPR004843">
    <property type="entry name" value="Calcineurin-like_PHP"/>
</dbReference>
<dbReference type="Gene3D" id="3.60.21.10">
    <property type="match status" value="1"/>
</dbReference>
<keyword evidence="5" id="KW-1185">Reference proteome</keyword>
<dbReference type="InterPro" id="IPR029052">
    <property type="entry name" value="Metallo-depent_PP-like"/>
</dbReference>
<evidence type="ECO:0000259" key="2">
    <source>
        <dbReference type="Pfam" id="PF00149"/>
    </source>
</evidence>
<feature type="non-terminal residue" evidence="4">
    <location>
        <position position="1"/>
    </location>
</feature>
<dbReference type="InterPro" id="IPR025733">
    <property type="entry name" value="PAPs_C"/>
</dbReference>
<dbReference type="PANTHER" id="PTHR45867:SF10">
    <property type="entry name" value="PURPLE ACID PHOSPHATASE"/>
    <property type="match status" value="1"/>
</dbReference>
<dbReference type="PANTHER" id="PTHR45867">
    <property type="entry name" value="PURPLE ACID PHOSPHATASE"/>
    <property type="match status" value="1"/>
</dbReference>
<dbReference type="Pfam" id="PF00149">
    <property type="entry name" value="Metallophos"/>
    <property type="match status" value="1"/>
</dbReference>
<dbReference type="Pfam" id="PF14008">
    <property type="entry name" value="Metallophos_C"/>
    <property type="match status" value="1"/>
</dbReference>
<proteinExistence type="predicted"/>
<evidence type="ECO:0000256" key="1">
    <source>
        <dbReference type="ARBA" id="ARBA00023180"/>
    </source>
</evidence>
<dbReference type="SUPFAM" id="SSF56300">
    <property type="entry name" value="Metallo-dependent phosphatases"/>
    <property type="match status" value="1"/>
</dbReference>
<dbReference type="CDD" id="cd00839">
    <property type="entry name" value="MPP_PAPs"/>
    <property type="match status" value="1"/>
</dbReference>
<evidence type="ECO:0000259" key="3">
    <source>
        <dbReference type="Pfam" id="PF14008"/>
    </source>
</evidence>
<gene>
    <name evidence="4" type="ORF">GCK32_004288</name>
</gene>
<dbReference type="GO" id="GO:0016787">
    <property type="term" value="F:hydrolase activity"/>
    <property type="evidence" value="ECO:0007669"/>
    <property type="project" value="InterPro"/>
</dbReference>